<dbReference type="PANTHER" id="PTHR12697:SF5">
    <property type="entry name" value="DEOXYHYPUSINE HYDROXYLASE"/>
    <property type="match status" value="1"/>
</dbReference>
<dbReference type="RefSeq" id="WP_229122825.1">
    <property type="nucleotide sequence ID" value="NZ_CP064791.1"/>
</dbReference>
<dbReference type="SMART" id="SM00567">
    <property type="entry name" value="EZ_HEAT"/>
    <property type="match status" value="4"/>
</dbReference>
<dbReference type="GO" id="GO:0016491">
    <property type="term" value="F:oxidoreductase activity"/>
    <property type="evidence" value="ECO:0007669"/>
    <property type="project" value="TreeGrafter"/>
</dbReference>
<dbReference type="Proteomes" id="UP000663292">
    <property type="component" value="Chromosome"/>
</dbReference>
<dbReference type="GeneID" id="68857881"/>
<dbReference type="SUPFAM" id="SSF48371">
    <property type="entry name" value="ARM repeat"/>
    <property type="match status" value="1"/>
</dbReference>
<keyword evidence="3" id="KW-1185">Reference proteome</keyword>
<evidence type="ECO:0000313" key="3">
    <source>
        <dbReference type="Proteomes" id="UP000663292"/>
    </source>
</evidence>
<name>A0A897NVQ5_9EURY</name>
<dbReference type="Gene3D" id="1.25.10.10">
    <property type="entry name" value="Leucine-rich Repeat Variant"/>
    <property type="match status" value="2"/>
</dbReference>
<feature type="region of interest" description="Disordered" evidence="1">
    <location>
        <begin position="245"/>
        <end position="271"/>
    </location>
</feature>
<dbReference type="InterPro" id="IPR011989">
    <property type="entry name" value="ARM-like"/>
</dbReference>
<feature type="region of interest" description="Disordered" evidence="1">
    <location>
        <begin position="1"/>
        <end position="56"/>
    </location>
</feature>
<organism evidence="2 3">
    <name type="scientific">Halapricum desulfuricans</name>
    <dbReference type="NCBI Taxonomy" id="2841257"/>
    <lineage>
        <taxon>Archaea</taxon>
        <taxon>Methanobacteriati</taxon>
        <taxon>Methanobacteriota</taxon>
        <taxon>Stenosarchaea group</taxon>
        <taxon>Halobacteria</taxon>
        <taxon>Halobacteriales</taxon>
        <taxon>Haloarculaceae</taxon>
        <taxon>Halapricum</taxon>
    </lineage>
</organism>
<gene>
    <name evidence="2" type="ORF">HSEST_1246</name>
</gene>
<dbReference type="Pfam" id="PF13646">
    <property type="entry name" value="HEAT_2"/>
    <property type="match status" value="2"/>
</dbReference>
<dbReference type="InterPro" id="IPR004155">
    <property type="entry name" value="PBS_lyase_HEAT"/>
</dbReference>
<dbReference type="InterPro" id="IPR016024">
    <property type="entry name" value="ARM-type_fold"/>
</dbReference>
<sequence length="271" mass="29140">MKESDDATDGPSDPQLDPTRSPGFGRDVESLEDIDVGREDVTLGEATPSELTAADTAPVAADSVDDLLATLDDGDAADRRRAALALADRRVSDRVANALSCAVRDDPDPDVRQFAVEALGELDTDELSTAVRDALADENPWVRAEAVVVLDDHDRAGHAGVIEECLDDDHHAVRRNAIVSLAKHRDEELLETLLAFVDDDSERVREWVAEFLGGIDDDRAREALTELTDDDSDIVAEAAANALDGDTERRELFTGSTAPTTASSQDTPPDL</sequence>
<evidence type="ECO:0000256" key="1">
    <source>
        <dbReference type="SAM" id="MobiDB-lite"/>
    </source>
</evidence>
<dbReference type="AlphaFoldDB" id="A0A897NVQ5"/>
<reference evidence="2 3" key="1">
    <citation type="submission" date="2020-11" db="EMBL/GenBank/DDBJ databases">
        <title>Carbohydrate-dependent, anaerobic sulfur respiration: A novel catabolism in halophilic archaea.</title>
        <authorList>
            <person name="Sorokin D.Y."/>
            <person name="Messina E."/>
            <person name="Smedile F."/>
            <person name="La Cono V."/>
            <person name="Hallsworth J.E."/>
            <person name="Yakimov M.M."/>
        </authorList>
    </citation>
    <scope>NUCLEOTIDE SEQUENCE [LARGE SCALE GENOMIC DNA]</scope>
    <source>
        <strain evidence="2 3">HSR-Est</strain>
    </source>
</reference>
<dbReference type="PANTHER" id="PTHR12697">
    <property type="entry name" value="PBS LYASE HEAT-LIKE PROTEIN"/>
    <property type="match status" value="1"/>
</dbReference>
<proteinExistence type="predicted"/>
<evidence type="ECO:0000313" key="2">
    <source>
        <dbReference type="EMBL" id="QSG14779.1"/>
    </source>
</evidence>
<protein>
    <submittedName>
        <fullName evidence="2">HEAT repeats containing protein</fullName>
    </submittedName>
</protein>
<accession>A0A897NVQ5</accession>
<dbReference type="EMBL" id="CP064791">
    <property type="protein sequence ID" value="QSG14779.1"/>
    <property type="molecule type" value="Genomic_DNA"/>
</dbReference>
<feature type="compositionally biased region" description="Polar residues" evidence="1">
    <location>
        <begin position="254"/>
        <end position="271"/>
    </location>
</feature>